<organism evidence="2">
    <name type="scientific">Magallana gigas</name>
    <name type="common">Pacific oyster</name>
    <name type="synonym">Crassostrea gigas</name>
    <dbReference type="NCBI Taxonomy" id="29159"/>
    <lineage>
        <taxon>Eukaryota</taxon>
        <taxon>Metazoa</taxon>
        <taxon>Spiralia</taxon>
        <taxon>Lophotrochozoa</taxon>
        <taxon>Mollusca</taxon>
        <taxon>Bivalvia</taxon>
        <taxon>Autobranchia</taxon>
        <taxon>Pteriomorphia</taxon>
        <taxon>Ostreida</taxon>
        <taxon>Ostreoidea</taxon>
        <taxon>Ostreidae</taxon>
        <taxon>Magallana</taxon>
    </lineage>
</organism>
<protein>
    <submittedName>
        <fullName evidence="2">Uncharacterized protein</fullName>
    </submittedName>
</protein>
<dbReference type="InParanoid" id="K1Q020"/>
<gene>
    <name evidence="2" type="ORF">CGI_10014804</name>
</gene>
<sequence>MCVSDPSDEDVLCTACRIKCHLKLKKHIEKNDTAPKDTLFSPQQQGSSSRYARSPPSVTLPLPSSATSHAHCFICKRPGPKLIVVPTSDRDADMAVAAKMQFLAKQVNHLKEEVEARKLHSRVAMWRNPEDLDSLGFPHLDEDDIRNITCGVYQLKLASSYAAEHFQDGSNILIHKEDPNLLRIKIQSRHVSAKSYLLWIRFDESSITGWYCQCKAGARVVGVCAHVAAVIWYIGLRNYKGSFKSVQDWGRFVDDASVLPEPVDESESDEDLFEE</sequence>
<dbReference type="EMBL" id="JH816680">
    <property type="protein sequence ID" value="EKC24684.1"/>
    <property type="molecule type" value="Genomic_DNA"/>
</dbReference>
<evidence type="ECO:0000256" key="1">
    <source>
        <dbReference type="SAM" id="MobiDB-lite"/>
    </source>
</evidence>
<reference evidence="2" key="1">
    <citation type="journal article" date="2012" name="Nature">
        <title>The oyster genome reveals stress adaptation and complexity of shell formation.</title>
        <authorList>
            <person name="Zhang G."/>
            <person name="Fang X."/>
            <person name="Guo X."/>
            <person name="Li L."/>
            <person name="Luo R."/>
            <person name="Xu F."/>
            <person name="Yang P."/>
            <person name="Zhang L."/>
            <person name="Wang X."/>
            <person name="Qi H."/>
            <person name="Xiong Z."/>
            <person name="Que H."/>
            <person name="Xie Y."/>
            <person name="Holland P.W."/>
            <person name="Paps J."/>
            <person name="Zhu Y."/>
            <person name="Wu F."/>
            <person name="Chen Y."/>
            <person name="Wang J."/>
            <person name="Peng C."/>
            <person name="Meng J."/>
            <person name="Yang L."/>
            <person name="Liu J."/>
            <person name="Wen B."/>
            <person name="Zhang N."/>
            <person name="Huang Z."/>
            <person name="Zhu Q."/>
            <person name="Feng Y."/>
            <person name="Mount A."/>
            <person name="Hedgecock D."/>
            <person name="Xu Z."/>
            <person name="Liu Y."/>
            <person name="Domazet-Loso T."/>
            <person name="Du Y."/>
            <person name="Sun X."/>
            <person name="Zhang S."/>
            <person name="Liu B."/>
            <person name="Cheng P."/>
            <person name="Jiang X."/>
            <person name="Li J."/>
            <person name="Fan D."/>
            <person name="Wang W."/>
            <person name="Fu W."/>
            <person name="Wang T."/>
            <person name="Wang B."/>
            <person name="Zhang J."/>
            <person name="Peng Z."/>
            <person name="Li Y."/>
            <person name="Li N."/>
            <person name="Wang J."/>
            <person name="Chen M."/>
            <person name="He Y."/>
            <person name="Tan F."/>
            <person name="Song X."/>
            <person name="Zheng Q."/>
            <person name="Huang R."/>
            <person name="Yang H."/>
            <person name="Du X."/>
            <person name="Chen L."/>
            <person name="Yang M."/>
            <person name="Gaffney P.M."/>
            <person name="Wang S."/>
            <person name="Luo L."/>
            <person name="She Z."/>
            <person name="Ming Y."/>
            <person name="Huang W."/>
            <person name="Zhang S."/>
            <person name="Huang B."/>
            <person name="Zhang Y."/>
            <person name="Qu T."/>
            <person name="Ni P."/>
            <person name="Miao G."/>
            <person name="Wang J."/>
            <person name="Wang Q."/>
            <person name="Steinberg C.E."/>
            <person name="Wang H."/>
            <person name="Li N."/>
            <person name="Qian L."/>
            <person name="Zhang G."/>
            <person name="Li Y."/>
            <person name="Yang H."/>
            <person name="Liu X."/>
            <person name="Wang J."/>
            <person name="Yin Y."/>
            <person name="Wang J."/>
        </authorList>
    </citation>
    <scope>NUCLEOTIDE SEQUENCE [LARGE SCALE GENOMIC DNA]</scope>
    <source>
        <strain evidence="2">05x7-T-G4-1.051#20</strain>
    </source>
</reference>
<feature type="compositionally biased region" description="Low complexity" evidence="1">
    <location>
        <begin position="54"/>
        <end position="64"/>
    </location>
</feature>
<dbReference type="GO" id="GO:0008270">
    <property type="term" value="F:zinc ion binding"/>
    <property type="evidence" value="ECO:0007669"/>
    <property type="project" value="InterPro"/>
</dbReference>
<proteinExistence type="predicted"/>
<dbReference type="AlphaFoldDB" id="K1Q020"/>
<dbReference type="PROSITE" id="PS50966">
    <property type="entry name" value="ZF_SWIM"/>
    <property type="match status" value="1"/>
</dbReference>
<accession>K1Q020</accession>
<evidence type="ECO:0000313" key="2">
    <source>
        <dbReference type="EMBL" id="EKC24684.1"/>
    </source>
</evidence>
<feature type="compositionally biased region" description="Polar residues" evidence="1">
    <location>
        <begin position="40"/>
        <end position="51"/>
    </location>
</feature>
<dbReference type="HOGENOM" id="CLU_057002_0_0_1"/>
<name>K1Q020_MAGGI</name>
<feature type="region of interest" description="Disordered" evidence="1">
    <location>
        <begin position="34"/>
        <end position="64"/>
    </location>
</feature>
<dbReference type="InterPro" id="IPR007527">
    <property type="entry name" value="Znf_SWIM"/>
</dbReference>